<gene>
    <name evidence="2" type="ORF">ACFQY0_09985</name>
</gene>
<dbReference type="Proteomes" id="UP001596472">
    <property type="component" value="Unassembled WGS sequence"/>
</dbReference>
<sequence>MKGSTQVSPKLSIGAQPAPEDLHQIATSGFKSVVNLRTEDEEDQQLTPAEEGSQVRELGLEYRHIPVSPKALNDETVDRFRAELSELPTPILIHCASGKRAGALTTIYFAIDKGLTGDEALSFAENEFDFSCDNEEMRDFVRDSIDARR</sequence>
<evidence type="ECO:0000259" key="1">
    <source>
        <dbReference type="Pfam" id="PF04273"/>
    </source>
</evidence>
<feature type="domain" description="Beta-lactamase hydrolase-like protein phosphatase-like" evidence="1">
    <location>
        <begin position="7"/>
        <end position="107"/>
    </location>
</feature>
<dbReference type="InterPro" id="IPR005939">
    <property type="entry name" value="BLH_phosphatase-like"/>
</dbReference>
<dbReference type="CDD" id="cd14503">
    <property type="entry name" value="PTP-bact"/>
    <property type="match status" value="1"/>
</dbReference>
<proteinExistence type="predicted"/>
<name>A0ABW2L7H8_9BACT</name>
<accession>A0ABW2L7H8</accession>
<organism evidence="2 3">
    <name type="scientific">Haloferula chungangensis</name>
    <dbReference type="NCBI Taxonomy" id="1048331"/>
    <lineage>
        <taxon>Bacteria</taxon>
        <taxon>Pseudomonadati</taxon>
        <taxon>Verrucomicrobiota</taxon>
        <taxon>Verrucomicrobiia</taxon>
        <taxon>Verrucomicrobiales</taxon>
        <taxon>Verrucomicrobiaceae</taxon>
        <taxon>Haloferula</taxon>
    </lineage>
</organism>
<protein>
    <submittedName>
        <fullName evidence="2">Beta-lactamase hydrolase domain-containing protein</fullName>
    </submittedName>
</protein>
<reference evidence="3" key="1">
    <citation type="journal article" date="2019" name="Int. J. Syst. Evol. Microbiol.">
        <title>The Global Catalogue of Microorganisms (GCM) 10K type strain sequencing project: providing services to taxonomists for standard genome sequencing and annotation.</title>
        <authorList>
            <consortium name="The Broad Institute Genomics Platform"/>
            <consortium name="The Broad Institute Genome Sequencing Center for Infectious Disease"/>
            <person name="Wu L."/>
            <person name="Ma J."/>
        </authorList>
    </citation>
    <scope>NUCLEOTIDE SEQUENCE [LARGE SCALE GENOMIC DNA]</scope>
    <source>
        <strain evidence="3">CGMCC 4.1467</strain>
    </source>
</reference>
<dbReference type="InterPro" id="IPR029021">
    <property type="entry name" value="Prot-tyrosine_phosphatase-like"/>
</dbReference>
<keyword evidence="3" id="KW-1185">Reference proteome</keyword>
<keyword evidence="2" id="KW-0378">Hydrolase</keyword>
<dbReference type="EMBL" id="JBHTBS010000004">
    <property type="protein sequence ID" value="MFC7337505.1"/>
    <property type="molecule type" value="Genomic_DNA"/>
</dbReference>
<dbReference type="Pfam" id="PF04273">
    <property type="entry name" value="BLH_phosphatase"/>
    <property type="match status" value="1"/>
</dbReference>
<dbReference type="Gene3D" id="3.90.190.10">
    <property type="entry name" value="Protein tyrosine phosphatase superfamily"/>
    <property type="match status" value="1"/>
</dbReference>
<evidence type="ECO:0000313" key="2">
    <source>
        <dbReference type="EMBL" id="MFC7337505.1"/>
    </source>
</evidence>
<evidence type="ECO:0000313" key="3">
    <source>
        <dbReference type="Proteomes" id="UP001596472"/>
    </source>
</evidence>
<dbReference type="RefSeq" id="WP_379711850.1">
    <property type="nucleotide sequence ID" value="NZ_JBHTBS010000004.1"/>
</dbReference>
<dbReference type="GO" id="GO:0016787">
    <property type="term" value="F:hydrolase activity"/>
    <property type="evidence" value="ECO:0007669"/>
    <property type="project" value="UniProtKB-KW"/>
</dbReference>
<comment type="caution">
    <text evidence="2">The sequence shown here is derived from an EMBL/GenBank/DDBJ whole genome shotgun (WGS) entry which is preliminary data.</text>
</comment>
<dbReference type="SUPFAM" id="SSF52799">
    <property type="entry name" value="(Phosphotyrosine protein) phosphatases II"/>
    <property type="match status" value="1"/>
</dbReference>